<sequence length="421" mass="46532">MKTTWAAALLGLLLSALLSAPSAAHAQAAPVATAPPAWHKAEGLALTPPMGWNSWNKFQCDVSEQLIRETADAMVATGMKDAGYQYINIDDCWHGERDARGFIQVDAKRFPNGMKALADYIHSKGLKVGIYSDAGWKTCGGRPGSRGYEFQDAQTYAEWGIDYLKYDWCNTEGLNAEGAYQTMSAALRKAGRPIVFSLCEWGNQKPWLWGQKIGHLWRTTGDITACFDCVVNHGDWKAWGVVQILDMQDGLRQYAGPGHWNDPDMLEVGNGLTPNQDRAHFALWAMLAAPLIAGNDLRKMPDAVKAVLTQREVIAINQDALGVQGLRHSAKDGIETWVKPLAGGDWAVMLFNRNKEARAVTLDWTQLRLTDELSKRSLDAVATRYQLRDLWAGKDLGVSGAAIKRELPAQDVFMLRLKAPH</sequence>
<dbReference type="EC" id="3.2.1.22" evidence="5"/>
<dbReference type="Pfam" id="PF16499">
    <property type="entry name" value="Melibiase_2"/>
    <property type="match status" value="1"/>
</dbReference>
<reference evidence="8 9" key="1">
    <citation type="submission" date="2024-05" db="EMBL/GenBank/DDBJ databases">
        <title>Roseateles sp. DJS-2-20 16S ribosomal RNA gene Genome sequencing and assembly.</title>
        <authorList>
            <person name="Woo H."/>
        </authorList>
    </citation>
    <scope>NUCLEOTIDE SEQUENCE [LARGE SCALE GENOMIC DNA]</scope>
    <source>
        <strain evidence="8 9">DJS-2-20</strain>
    </source>
</reference>
<dbReference type="InterPro" id="IPR017853">
    <property type="entry name" value="GH"/>
</dbReference>
<keyword evidence="4 5" id="KW-0326">Glycosidase</keyword>
<evidence type="ECO:0000256" key="6">
    <source>
        <dbReference type="SAM" id="SignalP"/>
    </source>
</evidence>
<evidence type="ECO:0000256" key="1">
    <source>
        <dbReference type="ARBA" id="ARBA00009743"/>
    </source>
</evidence>
<feature type="domain" description="Alpha galactosidase C-terminal" evidence="7">
    <location>
        <begin position="332"/>
        <end position="417"/>
    </location>
</feature>
<evidence type="ECO:0000256" key="3">
    <source>
        <dbReference type="ARBA" id="ARBA00022801"/>
    </source>
</evidence>
<evidence type="ECO:0000256" key="5">
    <source>
        <dbReference type="RuleBase" id="RU361168"/>
    </source>
</evidence>
<dbReference type="Proteomes" id="UP001495147">
    <property type="component" value="Unassembled WGS sequence"/>
</dbReference>
<dbReference type="EMBL" id="JBDPZD010000002">
    <property type="protein sequence ID" value="MEO3692011.1"/>
    <property type="molecule type" value="Genomic_DNA"/>
</dbReference>
<dbReference type="CDD" id="cd14792">
    <property type="entry name" value="GH27"/>
    <property type="match status" value="1"/>
</dbReference>
<dbReference type="Pfam" id="PF17801">
    <property type="entry name" value="Melibiase_C"/>
    <property type="match status" value="1"/>
</dbReference>
<keyword evidence="9" id="KW-1185">Reference proteome</keyword>
<protein>
    <recommendedName>
        <fullName evidence="5">Alpha-galactosidase</fullName>
        <ecNumber evidence="5">3.2.1.22</ecNumber>
    </recommendedName>
    <alternativeName>
        <fullName evidence="5">Melibiase</fullName>
    </alternativeName>
</protein>
<evidence type="ECO:0000313" key="9">
    <source>
        <dbReference type="Proteomes" id="UP001495147"/>
    </source>
</evidence>
<feature type="signal peptide" evidence="6">
    <location>
        <begin position="1"/>
        <end position="26"/>
    </location>
</feature>
<feature type="chain" id="PRO_5046199835" description="Alpha-galactosidase" evidence="6">
    <location>
        <begin position="27"/>
        <end position="421"/>
    </location>
</feature>
<dbReference type="InterPro" id="IPR000111">
    <property type="entry name" value="Glyco_hydro_27/36_CS"/>
</dbReference>
<keyword evidence="2 6" id="KW-0732">Signal</keyword>
<organism evidence="8 9">
    <name type="scientific">Roseateles paludis</name>
    <dbReference type="NCBI Taxonomy" id="3145238"/>
    <lineage>
        <taxon>Bacteria</taxon>
        <taxon>Pseudomonadati</taxon>
        <taxon>Pseudomonadota</taxon>
        <taxon>Betaproteobacteria</taxon>
        <taxon>Burkholderiales</taxon>
        <taxon>Sphaerotilaceae</taxon>
        <taxon>Roseateles</taxon>
    </lineage>
</organism>
<gene>
    <name evidence="8" type="ORF">ABDJ85_11060</name>
</gene>
<dbReference type="Gene3D" id="3.20.20.70">
    <property type="entry name" value="Aldolase class I"/>
    <property type="match status" value="1"/>
</dbReference>
<keyword evidence="3 5" id="KW-0378">Hydrolase</keyword>
<dbReference type="RefSeq" id="WP_347704817.1">
    <property type="nucleotide sequence ID" value="NZ_JBDPZD010000002.1"/>
</dbReference>
<comment type="caution">
    <text evidence="8">The sequence shown here is derived from an EMBL/GenBank/DDBJ whole genome shotgun (WGS) entry which is preliminary data.</text>
</comment>
<accession>A0ABV0G2P9</accession>
<dbReference type="PANTHER" id="PTHR11452:SF75">
    <property type="entry name" value="ALPHA-GALACTOSIDASE MEL1"/>
    <property type="match status" value="1"/>
</dbReference>
<evidence type="ECO:0000259" key="7">
    <source>
        <dbReference type="Pfam" id="PF17801"/>
    </source>
</evidence>
<dbReference type="InterPro" id="IPR041233">
    <property type="entry name" value="Melibiase_C"/>
</dbReference>
<dbReference type="InterPro" id="IPR013785">
    <property type="entry name" value="Aldolase_TIM"/>
</dbReference>
<evidence type="ECO:0000256" key="2">
    <source>
        <dbReference type="ARBA" id="ARBA00022729"/>
    </source>
</evidence>
<dbReference type="PRINTS" id="PR00740">
    <property type="entry name" value="GLHYDRLASE27"/>
</dbReference>
<dbReference type="PROSITE" id="PS00512">
    <property type="entry name" value="ALPHA_GALACTOSIDASE"/>
    <property type="match status" value="1"/>
</dbReference>
<evidence type="ECO:0000313" key="8">
    <source>
        <dbReference type="EMBL" id="MEO3692011.1"/>
    </source>
</evidence>
<name>A0ABV0G2P9_9BURK</name>
<dbReference type="InterPro" id="IPR013780">
    <property type="entry name" value="Glyco_hydro_b"/>
</dbReference>
<dbReference type="InterPro" id="IPR002241">
    <property type="entry name" value="Glyco_hydro_27"/>
</dbReference>
<dbReference type="SUPFAM" id="SSF51011">
    <property type="entry name" value="Glycosyl hydrolase domain"/>
    <property type="match status" value="1"/>
</dbReference>
<dbReference type="SUPFAM" id="SSF51445">
    <property type="entry name" value="(Trans)glycosidases"/>
    <property type="match status" value="1"/>
</dbReference>
<evidence type="ECO:0000256" key="4">
    <source>
        <dbReference type="ARBA" id="ARBA00023295"/>
    </source>
</evidence>
<comment type="catalytic activity">
    <reaction evidence="5">
        <text>Hydrolysis of terminal, non-reducing alpha-D-galactose residues in alpha-D-galactosides, including galactose oligosaccharides, galactomannans and galactolipids.</text>
        <dbReference type="EC" id="3.2.1.22"/>
    </reaction>
</comment>
<dbReference type="PANTHER" id="PTHR11452">
    <property type="entry name" value="ALPHA-GALACTOSIDASE/ALPHA-N-ACETYLGALACTOSAMINIDASE"/>
    <property type="match status" value="1"/>
</dbReference>
<dbReference type="Gene3D" id="2.60.40.1180">
    <property type="entry name" value="Golgi alpha-mannosidase II"/>
    <property type="match status" value="1"/>
</dbReference>
<comment type="similarity">
    <text evidence="1 5">Belongs to the glycosyl hydrolase 27 family.</text>
</comment>
<proteinExistence type="inferred from homology"/>
<dbReference type="GO" id="GO:0016787">
    <property type="term" value="F:hydrolase activity"/>
    <property type="evidence" value="ECO:0007669"/>
    <property type="project" value="UniProtKB-KW"/>
</dbReference>
<keyword evidence="5" id="KW-1015">Disulfide bond</keyword>